<proteinExistence type="predicted"/>
<dbReference type="eggNOG" id="COG3058">
    <property type="taxonomic scope" value="Bacteria"/>
</dbReference>
<evidence type="ECO:0000259" key="2">
    <source>
        <dbReference type="Pfam" id="PF24860"/>
    </source>
</evidence>
<dbReference type="GO" id="GO:0008199">
    <property type="term" value="F:ferric iron binding"/>
    <property type="evidence" value="ECO:0007669"/>
    <property type="project" value="TreeGrafter"/>
</dbReference>
<dbReference type="EMBL" id="CP001825">
    <property type="protein sequence ID" value="ACZ41526.1"/>
    <property type="molecule type" value="Genomic_DNA"/>
</dbReference>
<dbReference type="PANTHER" id="PTHR37689">
    <property type="entry name" value="PROTEIN FDHE"/>
    <property type="match status" value="1"/>
</dbReference>
<feature type="domain" description="FdhE C-terminal" evidence="2">
    <location>
        <begin position="195"/>
        <end position="264"/>
    </location>
</feature>
<dbReference type="PANTHER" id="PTHR37689:SF1">
    <property type="entry name" value="PROTEIN FDHE"/>
    <property type="match status" value="1"/>
</dbReference>
<dbReference type="CDD" id="cd16341">
    <property type="entry name" value="FdhE"/>
    <property type="match status" value="1"/>
</dbReference>
<dbReference type="InterPro" id="IPR024064">
    <property type="entry name" value="FdhE-like_sf"/>
</dbReference>
<dbReference type="STRING" id="525904.Tter_0608"/>
<evidence type="ECO:0000256" key="1">
    <source>
        <dbReference type="ARBA" id="ARBA00022490"/>
    </source>
</evidence>
<accession>D1CF20</accession>
<organism evidence="3 4">
    <name type="scientific">Thermobaculum terrenum (strain ATCC BAA-798 / CCMEE 7001 / YNP1)</name>
    <dbReference type="NCBI Taxonomy" id="525904"/>
    <lineage>
        <taxon>Bacteria</taxon>
        <taxon>Bacillati</taxon>
        <taxon>Chloroflexota</taxon>
        <taxon>Chloroflexia</taxon>
        <taxon>Candidatus Thermobaculales</taxon>
        <taxon>Candidatus Thermobaculaceae</taxon>
        <taxon>Thermobaculum</taxon>
    </lineage>
</organism>
<gene>
    <name evidence="3" type="ordered locus">Tter_0608</name>
</gene>
<dbReference type="SUPFAM" id="SSF144020">
    <property type="entry name" value="FdhE-like"/>
    <property type="match status" value="1"/>
</dbReference>
<protein>
    <submittedName>
        <fullName evidence="3">Formate dehydrogenase accessory protein</fullName>
    </submittedName>
</protein>
<dbReference type="GO" id="GO:0051604">
    <property type="term" value="P:protein maturation"/>
    <property type="evidence" value="ECO:0007669"/>
    <property type="project" value="TreeGrafter"/>
</dbReference>
<evidence type="ECO:0000313" key="4">
    <source>
        <dbReference type="Proteomes" id="UP000000323"/>
    </source>
</evidence>
<keyword evidence="4" id="KW-1185">Reference proteome</keyword>
<dbReference type="HOGENOM" id="CLU_071015_1_0_0"/>
<dbReference type="Proteomes" id="UP000000323">
    <property type="component" value="Chromosome 1"/>
</dbReference>
<reference evidence="4" key="1">
    <citation type="journal article" date="2010" name="Stand. Genomic Sci.">
        <title>Complete genome sequence of 'Thermobaculum terrenum' type strain (YNP1).</title>
        <authorList>
            <person name="Kiss H."/>
            <person name="Cleland D."/>
            <person name="Lapidus A."/>
            <person name="Lucas S."/>
            <person name="Glavina Del Rio T."/>
            <person name="Nolan M."/>
            <person name="Tice H."/>
            <person name="Han C."/>
            <person name="Goodwin L."/>
            <person name="Pitluck S."/>
            <person name="Liolios K."/>
            <person name="Ivanova N."/>
            <person name="Mavromatis K."/>
            <person name="Ovchinnikova G."/>
            <person name="Pati A."/>
            <person name="Chen A."/>
            <person name="Palaniappan K."/>
            <person name="Land M."/>
            <person name="Hauser L."/>
            <person name="Chang Y."/>
            <person name="Jeffries C."/>
            <person name="Lu M."/>
            <person name="Brettin T."/>
            <person name="Detter J."/>
            <person name="Goker M."/>
            <person name="Tindall B."/>
            <person name="Beck B."/>
            <person name="McDermott T."/>
            <person name="Woyke T."/>
            <person name="Bristow J."/>
            <person name="Eisen J."/>
            <person name="Markowitz V."/>
            <person name="Hugenholtz P."/>
            <person name="Kyrpides N."/>
            <person name="Klenk H."/>
            <person name="Cheng J."/>
        </authorList>
    </citation>
    <scope>NUCLEOTIDE SEQUENCE [LARGE SCALE GENOMIC DNA]</scope>
    <source>
        <strain evidence="4">ATCC BAA-798 / YNP1</strain>
    </source>
</reference>
<dbReference type="OrthoDB" id="9811074at2"/>
<dbReference type="Gene3D" id="3.90.1670.10">
    <property type="entry name" value="FdhE-like domain"/>
    <property type="match status" value="1"/>
</dbReference>
<keyword evidence="1" id="KW-0963">Cytoplasm</keyword>
<sequence>MQVRAYRSLQDIRISNPEYSPWIDLIELTFEECDKPEWSQVEIFPNIGSRDPAPYIHGANISLRQQLLQDWAHKLLTKGLGESESINKMIESNLPELTTAAISQDMANAEAICSQYGLDEKSMEVMLPLLVTPLLRSISIKAASYAAIDAGERRYCPICGAWPLLLEYRGLDRSRYLRCGRCAFGWEISWSMCPFCGNRDHRSLESISTQVNSLRKVETCSQCKSYIKAITTLDALHPDELLAEDLASVELDLIALSNGFQRPSGLGFQPITLVTLKGSKKGLWPWIKT</sequence>
<dbReference type="KEGG" id="ttr:Tter_0608"/>
<dbReference type="Pfam" id="PF24860">
    <property type="entry name" value="FdhE_C"/>
    <property type="match status" value="1"/>
</dbReference>
<evidence type="ECO:0000313" key="3">
    <source>
        <dbReference type="EMBL" id="ACZ41526.1"/>
    </source>
</evidence>
<dbReference type="GO" id="GO:0005829">
    <property type="term" value="C:cytosol"/>
    <property type="evidence" value="ECO:0007669"/>
    <property type="project" value="TreeGrafter"/>
</dbReference>
<dbReference type="RefSeq" id="WP_012874561.1">
    <property type="nucleotide sequence ID" value="NC_013525.1"/>
</dbReference>
<name>D1CF20_THET1</name>
<dbReference type="AlphaFoldDB" id="D1CF20"/>
<dbReference type="InterPro" id="IPR056796">
    <property type="entry name" value="FdhE_C"/>
</dbReference>
<dbReference type="InterPro" id="IPR006452">
    <property type="entry name" value="Formate_DH_accessory"/>
</dbReference>